<feature type="domain" description="N-acetyltransferase" evidence="1">
    <location>
        <begin position="17"/>
        <end position="188"/>
    </location>
</feature>
<dbReference type="Pfam" id="PF13302">
    <property type="entry name" value="Acetyltransf_3"/>
    <property type="match status" value="1"/>
</dbReference>
<name>A0A917TNH1_9ACTN</name>
<dbReference type="AlphaFoldDB" id="A0A917TNH1"/>
<organism evidence="2 3">
    <name type="scientific">Dactylosporangium sucinum</name>
    <dbReference type="NCBI Taxonomy" id="1424081"/>
    <lineage>
        <taxon>Bacteria</taxon>
        <taxon>Bacillati</taxon>
        <taxon>Actinomycetota</taxon>
        <taxon>Actinomycetes</taxon>
        <taxon>Micromonosporales</taxon>
        <taxon>Micromonosporaceae</taxon>
        <taxon>Dactylosporangium</taxon>
    </lineage>
</organism>
<dbReference type="PANTHER" id="PTHR43441:SF10">
    <property type="entry name" value="ACETYLTRANSFERASE"/>
    <property type="match status" value="1"/>
</dbReference>
<evidence type="ECO:0000259" key="1">
    <source>
        <dbReference type="PROSITE" id="PS51186"/>
    </source>
</evidence>
<dbReference type="SUPFAM" id="SSF55729">
    <property type="entry name" value="Acyl-CoA N-acyltransferases (Nat)"/>
    <property type="match status" value="1"/>
</dbReference>
<reference evidence="2" key="2">
    <citation type="submission" date="2020-09" db="EMBL/GenBank/DDBJ databases">
        <authorList>
            <person name="Sun Q."/>
            <person name="Ohkuma M."/>
        </authorList>
    </citation>
    <scope>NUCLEOTIDE SEQUENCE</scope>
    <source>
        <strain evidence="2">JCM 19831</strain>
    </source>
</reference>
<comment type="caution">
    <text evidence="2">The sequence shown here is derived from an EMBL/GenBank/DDBJ whole genome shotgun (WGS) entry which is preliminary data.</text>
</comment>
<dbReference type="Proteomes" id="UP000642070">
    <property type="component" value="Unassembled WGS sequence"/>
</dbReference>
<proteinExistence type="predicted"/>
<dbReference type="RefSeq" id="WP_229835271.1">
    <property type="nucleotide sequence ID" value="NZ_BMPI01000014.1"/>
</dbReference>
<dbReference type="PANTHER" id="PTHR43441">
    <property type="entry name" value="RIBOSOMAL-PROTEIN-SERINE ACETYLTRANSFERASE"/>
    <property type="match status" value="1"/>
</dbReference>
<dbReference type="PROSITE" id="PS51186">
    <property type="entry name" value="GNAT"/>
    <property type="match status" value="1"/>
</dbReference>
<dbReference type="InterPro" id="IPR016181">
    <property type="entry name" value="Acyl_CoA_acyltransferase"/>
</dbReference>
<reference evidence="2" key="1">
    <citation type="journal article" date="2014" name="Int. J. Syst. Evol. Microbiol.">
        <title>Complete genome sequence of Corynebacterium casei LMG S-19264T (=DSM 44701T), isolated from a smear-ripened cheese.</title>
        <authorList>
            <consortium name="US DOE Joint Genome Institute (JGI-PGF)"/>
            <person name="Walter F."/>
            <person name="Albersmeier A."/>
            <person name="Kalinowski J."/>
            <person name="Ruckert C."/>
        </authorList>
    </citation>
    <scope>NUCLEOTIDE SEQUENCE</scope>
    <source>
        <strain evidence="2">JCM 19831</strain>
    </source>
</reference>
<protein>
    <submittedName>
        <fullName evidence="2">N-acetyltransferase</fullName>
    </submittedName>
</protein>
<dbReference type="GO" id="GO:0005737">
    <property type="term" value="C:cytoplasm"/>
    <property type="evidence" value="ECO:0007669"/>
    <property type="project" value="TreeGrafter"/>
</dbReference>
<sequence>MHHAEIFDRDTLTTDRLLLRPFTRADAPEVHRAWQDERFIASAPVDYPYAAADLETALAWCTTGIEQRRLDGKGVGFAVVPRPGGPLVGHVSLFGADWQAQTSEIHYWTAPWARGHGYAAEAAAAVARWALTTQRQARITLQVDTNNPASRRVAERAGFHFEGILRSVAPTRAGGRADMAVYSLITEDLAPAHV</sequence>
<evidence type="ECO:0000313" key="3">
    <source>
        <dbReference type="Proteomes" id="UP000642070"/>
    </source>
</evidence>
<evidence type="ECO:0000313" key="2">
    <source>
        <dbReference type="EMBL" id="GGM30258.1"/>
    </source>
</evidence>
<dbReference type="Gene3D" id="3.40.630.30">
    <property type="match status" value="1"/>
</dbReference>
<accession>A0A917TNH1</accession>
<dbReference type="InterPro" id="IPR000182">
    <property type="entry name" value="GNAT_dom"/>
</dbReference>
<dbReference type="GO" id="GO:1990189">
    <property type="term" value="F:protein N-terminal-serine acetyltransferase activity"/>
    <property type="evidence" value="ECO:0007669"/>
    <property type="project" value="TreeGrafter"/>
</dbReference>
<dbReference type="EMBL" id="BMPI01000014">
    <property type="protein sequence ID" value="GGM30258.1"/>
    <property type="molecule type" value="Genomic_DNA"/>
</dbReference>
<dbReference type="GO" id="GO:0008999">
    <property type="term" value="F:protein-N-terminal-alanine acetyltransferase activity"/>
    <property type="evidence" value="ECO:0007669"/>
    <property type="project" value="TreeGrafter"/>
</dbReference>
<keyword evidence="3" id="KW-1185">Reference proteome</keyword>
<gene>
    <name evidence="2" type="ORF">GCM10007977_034420</name>
</gene>
<dbReference type="InterPro" id="IPR051908">
    <property type="entry name" value="Ribosomal_N-acetyltransferase"/>
</dbReference>